<dbReference type="InterPro" id="IPR010400">
    <property type="entry name" value="PITH_dom"/>
</dbReference>
<dbReference type="InterPro" id="IPR037047">
    <property type="entry name" value="PITH_dom_sf"/>
</dbReference>
<keyword evidence="1" id="KW-1015">Disulfide bond</keyword>
<feature type="domain" description="Thioredoxin" evidence="3">
    <location>
        <begin position="1"/>
        <end position="109"/>
    </location>
</feature>
<dbReference type="GO" id="GO:0005737">
    <property type="term" value="C:cytoplasm"/>
    <property type="evidence" value="ECO:0007669"/>
    <property type="project" value="UniProtKB-ARBA"/>
</dbReference>
<dbReference type="OrthoDB" id="2121326at2759"/>
<dbReference type="SUPFAM" id="SSF52833">
    <property type="entry name" value="Thioredoxin-like"/>
    <property type="match status" value="1"/>
</dbReference>
<dbReference type="Gene3D" id="2.60.120.470">
    <property type="entry name" value="PITH domain"/>
    <property type="match status" value="1"/>
</dbReference>
<dbReference type="InterPro" id="IPR008979">
    <property type="entry name" value="Galactose-bd-like_sf"/>
</dbReference>
<dbReference type="PRINTS" id="PR00421">
    <property type="entry name" value="THIOREDOXIN"/>
</dbReference>
<evidence type="ECO:0000256" key="1">
    <source>
        <dbReference type="ARBA" id="ARBA00023157"/>
    </source>
</evidence>
<dbReference type="Gene3D" id="3.40.30.10">
    <property type="entry name" value="Glutaredoxin"/>
    <property type="match status" value="1"/>
</dbReference>
<dbReference type="AlphaFoldDB" id="A0A7J7IWV0"/>
<proteinExistence type="predicted"/>
<dbReference type="FunFam" id="3.40.30.10:FF:000245">
    <property type="entry name" value="Thioredoxin"/>
    <property type="match status" value="1"/>
</dbReference>
<evidence type="ECO:0008006" key="7">
    <source>
        <dbReference type="Google" id="ProtNLM"/>
    </source>
</evidence>
<dbReference type="CDD" id="cd02947">
    <property type="entry name" value="TRX_family"/>
    <property type="match status" value="1"/>
</dbReference>
<feature type="region of interest" description="Disordered" evidence="2">
    <location>
        <begin position="115"/>
        <end position="134"/>
    </location>
</feature>
<evidence type="ECO:0000259" key="3">
    <source>
        <dbReference type="PROSITE" id="PS51352"/>
    </source>
</evidence>
<feature type="compositionally biased region" description="Low complexity" evidence="2">
    <location>
        <begin position="115"/>
        <end position="130"/>
    </location>
</feature>
<dbReference type="InterPro" id="IPR036249">
    <property type="entry name" value="Thioredoxin-like_sf"/>
</dbReference>
<evidence type="ECO:0000313" key="5">
    <source>
        <dbReference type="EMBL" id="KAF6018016.1"/>
    </source>
</evidence>
<comment type="caution">
    <text evidence="5">The sequence shown here is derived from an EMBL/GenBank/DDBJ whole genome shotgun (WGS) entry which is preliminary data.</text>
</comment>
<evidence type="ECO:0000259" key="4">
    <source>
        <dbReference type="PROSITE" id="PS51532"/>
    </source>
</evidence>
<dbReference type="PROSITE" id="PS51352">
    <property type="entry name" value="THIOREDOXIN_2"/>
    <property type="match status" value="1"/>
</dbReference>
<name>A0A7J7IWV0_BUGNE</name>
<dbReference type="SUPFAM" id="SSF49785">
    <property type="entry name" value="Galactose-binding domain-like"/>
    <property type="match status" value="1"/>
</dbReference>
<evidence type="ECO:0000256" key="2">
    <source>
        <dbReference type="SAM" id="MobiDB-lite"/>
    </source>
</evidence>
<dbReference type="EMBL" id="VXIV02003347">
    <property type="protein sequence ID" value="KAF6018016.1"/>
    <property type="molecule type" value="Genomic_DNA"/>
</dbReference>
<sequence>MVVIELEEDREFLEKLQQAGPSKPVFVDFFATWCGPCRVIAPVFEQLSNQYSSQAVFLKVDVDKLEDTAQGYTVTAMPTFMCFKNRLKQDEIRGANPEALTAMVRKWASTVVPEAGSSGADEAGDGASQSLPKGQMNLHSFMDATRSECLNESDDHKLEHAWGTGGGYLESDVDEQLIITVAFNQQMKLHSLRILADGPKAPKTVRLFLNLPNAPDFDSAESMVAVQEFTLTEEDMKEGSVINLKYVKFQSVQSVTMFVKDNQGGEETTQIDHLAFIGTPVSTTNMNDFKRVAGKAGESH</sequence>
<dbReference type="Pfam" id="PF06201">
    <property type="entry name" value="PITH"/>
    <property type="match status" value="1"/>
</dbReference>
<feature type="domain" description="PITH" evidence="4">
    <location>
        <begin position="127"/>
        <end position="296"/>
    </location>
</feature>
<reference evidence="5" key="1">
    <citation type="submission" date="2020-06" db="EMBL/GenBank/DDBJ databases">
        <title>Draft genome of Bugula neritina, a colonial animal packing powerful symbionts and potential medicines.</title>
        <authorList>
            <person name="Rayko M."/>
        </authorList>
    </citation>
    <scope>NUCLEOTIDE SEQUENCE [LARGE SCALE GENOMIC DNA]</scope>
    <source>
        <strain evidence="5">Kwan_BN1</strain>
    </source>
</reference>
<protein>
    <recommendedName>
        <fullName evidence="7">TXNL1</fullName>
    </recommendedName>
</protein>
<gene>
    <name evidence="5" type="ORF">EB796_023697</name>
</gene>
<dbReference type="PANTHER" id="PTHR46115">
    <property type="entry name" value="THIOREDOXIN-LIKE PROTEIN 1"/>
    <property type="match status" value="1"/>
</dbReference>
<dbReference type="Pfam" id="PF00085">
    <property type="entry name" value="Thioredoxin"/>
    <property type="match status" value="1"/>
</dbReference>
<accession>A0A7J7IWV0</accession>
<dbReference type="InterPro" id="IPR017937">
    <property type="entry name" value="Thioredoxin_CS"/>
</dbReference>
<dbReference type="PROSITE" id="PS00194">
    <property type="entry name" value="THIOREDOXIN_1"/>
    <property type="match status" value="1"/>
</dbReference>
<dbReference type="Proteomes" id="UP000593567">
    <property type="component" value="Unassembled WGS sequence"/>
</dbReference>
<dbReference type="InterPro" id="IPR013766">
    <property type="entry name" value="Thioredoxin_domain"/>
</dbReference>
<dbReference type="PROSITE" id="PS51532">
    <property type="entry name" value="PITH"/>
    <property type="match status" value="1"/>
</dbReference>
<organism evidence="5 6">
    <name type="scientific">Bugula neritina</name>
    <name type="common">Brown bryozoan</name>
    <name type="synonym">Sertularia neritina</name>
    <dbReference type="NCBI Taxonomy" id="10212"/>
    <lineage>
        <taxon>Eukaryota</taxon>
        <taxon>Metazoa</taxon>
        <taxon>Spiralia</taxon>
        <taxon>Lophotrochozoa</taxon>
        <taxon>Bryozoa</taxon>
        <taxon>Gymnolaemata</taxon>
        <taxon>Cheilostomatida</taxon>
        <taxon>Flustrina</taxon>
        <taxon>Buguloidea</taxon>
        <taxon>Bugulidae</taxon>
        <taxon>Bugula</taxon>
    </lineage>
</organism>
<evidence type="ECO:0000313" key="6">
    <source>
        <dbReference type="Proteomes" id="UP000593567"/>
    </source>
</evidence>
<keyword evidence="6" id="KW-1185">Reference proteome</keyword>